<accession>A0A3G5A7E1</accession>
<proteinExistence type="predicted"/>
<sequence length="150" mass="17483">MTLPKEIADAIKLLEKPNNKNQLVGLIKNFMEQNQESIPTFSKLAEFVKLELGPMNLTNIDKKFWKVLKEMNKDMEELVQSIENDELEEYDDELLSHLDEELLGLLKANKVSKEDNILKCLNKINGKLDRVDQSYQFQDSINYLNPIKKK</sequence>
<dbReference type="EMBL" id="MK072386">
    <property type="protein sequence ID" value="AYV83088.1"/>
    <property type="molecule type" value="Genomic_DNA"/>
</dbReference>
<protein>
    <submittedName>
        <fullName evidence="1">Uncharacterized protein</fullName>
    </submittedName>
</protein>
<name>A0A3G5A7E1_9VIRU</name>
<organism evidence="1">
    <name type="scientific">Hyperionvirus sp</name>
    <dbReference type="NCBI Taxonomy" id="2487770"/>
    <lineage>
        <taxon>Viruses</taxon>
        <taxon>Varidnaviria</taxon>
        <taxon>Bamfordvirae</taxon>
        <taxon>Nucleocytoviricota</taxon>
        <taxon>Megaviricetes</taxon>
        <taxon>Imitervirales</taxon>
        <taxon>Mimiviridae</taxon>
        <taxon>Klosneuvirinae</taxon>
    </lineage>
</organism>
<reference evidence="1" key="1">
    <citation type="submission" date="2018-10" db="EMBL/GenBank/DDBJ databases">
        <title>Hidden diversity of soil giant viruses.</title>
        <authorList>
            <person name="Schulz F."/>
            <person name="Alteio L."/>
            <person name="Goudeau D."/>
            <person name="Ryan E.M."/>
            <person name="Malmstrom R.R."/>
            <person name="Blanchard J."/>
            <person name="Woyke T."/>
        </authorList>
    </citation>
    <scope>NUCLEOTIDE SEQUENCE</scope>
    <source>
        <strain evidence="1">HYV1</strain>
    </source>
</reference>
<evidence type="ECO:0000313" key="1">
    <source>
        <dbReference type="EMBL" id="AYV83088.1"/>
    </source>
</evidence>
<gene>
    <name evidence="1" type="ORF">Hyperionvirus4_53</name>
</gene>